<dbReference type="EMBL" id="MHLA01000015">
    <property type="protein sequence ID" value="OGY99451.1"/>
    <property type="molecule type" value="Genomic_DNA"/>
</dbReference>
<evidence type="ECO:0000256" key="1">
    <source>
        <dbReference type="SAM" id="Phobius"/>
    </source>
</evidence>
<evidence type="ECO:0000313" key="2">
    <source>
        <dbReference type="EMBL" id="OGY99451.1"/>
    </source>
</evidence>
<organism evidence="2 3">
    <name type="scientific">Candidatus Liptonbacteria bacterium RIFCSPLOWO2_01_FULL_52_25</name>
    <dbReference type="NCBI Taxonomy" id="1798650"/>
    <lineage>
        <taxon>Bacteria</taxon>
        <taxon>Candidatus Liptoniibacteriota</taxon>
    </lineage>
</organism>
<feature type="transmembrane region" description="Helical" evidence="1">
    <location>
        <begin position="39"/>
        <end position="59"/>
    </location>
</feature>
<evidence type="ECO:0000313" key="3">
    <source>
        <dbReference type="Proteomes" id="UP000178880"/>
    </source>
</evidence>
<keyword evidence="1" id="KW-0812">Transmembrane</keyword>
<keyword evidence="1" id="KW-1133">Transmembrane helix</keyword>
<accession>A0A1G2CE21</accession>
<dbReference type="STRING" id="1798650.A2945_01175"/>
<dbReference type="Proteomes" id="UP000178880">
    <property type="component" value="Unassembled WGS sequence"/>
</dbReference>
<name>A0A1G2CE21_9BACT</name>
<sequence length="191" mass="21663">MKLGWIVAVFSTVFLVGTGVLFAVEKVIPVEAVRGTPWAPLPYIVAFFGGCFGAMYVIVTNRLGDVGYHIDRWVESHKPHLVKWQNNGLVAVVRAIDFKYEAYKEDGVLIGEKFYPRVPNTMTFSSRWNFKEDGKVTGDDDDLRRLEQGCGMIEWRPLFVPGTSGRPQEKHRVISLDEAYQLVHGRSRRSS</sequence>
<proteinExistence type="predicted"/>
<gene>
    <name evidence="2" type="ORF">A2945_01175</name>
</gene>
<protein>
    <submittedName>
        <fullName evidence="2">Uncharacterized protein</fullName>
    </submittedName>
</protein>
<keyword evidence="1" id="KW-0472">Membrane</keyword>
<comment type="caution">
    <text evidence="2">The sequence shown here is derived from an EMBL/GenBank/DDBJ whole genome shotgun (WGS) entry which is preliminary data.</text>
</comment>
<dbReference type="AlphaFoldDB" id="A0A1G2CE21"/>
<reference evidence="2 3" key="1">
    <citation type="journal article" date="2016" name="Nat. Commun.">
        <title>Thousands of microbial genomes shed light on interconnected biogeochemical processes in an aquifer system.</title>
        <authorList>
            <person name="Anantharaman K."/>
            <person name="Brown C.T."/>
            <person name="Hug L.A."/>
            <person name="Sharon I."/>
            <person name="Castelle C.J."/>
            <person name="Probst A.J."/>
            <person name="Thomas B.C."/>
            <person name="Singh A."/>
            <person name="Wilkins M.J."/>
            <person name="Karaoz U."/>
            <person name="Brodie E.L."/>
            <person name="Williams K.H."/>
            <person name="Hubbard S.S."/>
            <person name="Banfield J.F."/>
        </authorList>
    </citation>
    <scope>NUCLEOTIDE SEQUENCE [LARGE SCALE GENOMIC DNA]</scope>
</reference>